<name>A0ABW6ZN77_9HYPH</name>
<dbReference type="Proteomes" id="UP001604043">
    <property type="component" value="Unassembled WGS sequence"/>
</dbReference>
<dbReference type="SUPFAM" id="SSF53901">
    <property type="entry name" value="Thiolase-like"/>
    <property type="match status" value="2"/>
</dbReference>
<organism evidence="2 3">
    <name type="scientific">Xanthobacter aminoxidans</name>
    <dbReference type="NCBI Taxonomy" id="186280"/>
    <lineage>
        <taxon>Bacteria</taxon>
        <taxon>Pseudomonadati</taxon>
        <taxon>Pseudomonadota</taxon>
        <taxon>Alphaproteobacteria</taxon>
        <taxon>Hyphomicrobiales</taxon>
        <taxon>Xanthobacteraceae</taxon>
        <taxon>Xanthobacter</taxon>
    </lineage>
</organism>
<dbReference type="PANTHER" id="PTHR42870:SF1">
    <property type="entry name" value="NON-SPECIFIC LIPID-TRANSFER PROTEIN-LIKE 2"/>
    <property type="match status" value="1"/>
</dbReference>
<dbReference type="Pfam" id="PF22691">
    <property type="entry name" value="Thiolase_C_1"/>
    <property type="match status" value="1"/>
</dbReference>
<dbReference type="RefSeq" id="WP_394010226.1">
    <property type="nucleotide sequence ID" value="NZ_JBAFUR010000010.1"/>
</dbReference>
<gene>
    <name evidence="2" type="ORF">V5F30_24040</name>
</gene>
<reference evidence="2 3" key="1">
    <citation type="submission" date="2024-02" db="EMBL/GenBank/DDBJ databases">
        <title>Expansion and revision of Xanthobacter and proposal of Roseixanthobacter gen. nov.</title>
        <authorList>
            <person name="Soltysiak M.P.M."/>
            <person name="Jalihal A."/>
            <person name="Ory A."/>
            <person name="Chrisophersen C."/>
            <person name="Lee A.D."/>
            <person name="Boulton J."/>
            <person name="Springer M."/>
        </authorList>
    </citation>
    <scope>NUCLEOTIDE SEQUENCE [LARGE SCALE GENOMIC DNA]</scope>
    <source>
        <strain evidence="2 3">CB5</strain>
    </source>
</reference>
<feature type="domain" description="Thiolase C-terminal" evidence="1">
    <location>
        <begin position="237"/>
        <end position="379"/>
    </location>
</feature>
<proteinExistence type="predicted"/>
<accession>A0ABW6ZN77</accession>
<dbReference type="PIRSF" id="PIRSF000429">
    <property type="entry name" value="Ac-CoA_Ac_transf"/>
    <property type="match status" value="1"/>
</dbReference>
<dbReference type="PANTHER" id="PTHR42870">
    <property type="entry name" value="ACETYL-COA C-ACETYLTRANSFERASE"/>
    <property type="match status" value="1"/>
</dbReference>
<dbReference type="InterPro" id="IPR002155">
    <property type="entry name" value="Thiolase"/>
</dbReference>
<dbReference type="NCBIfam" id="NF004811">
    <property type="entry name" value="PRK06158.1"/>
    <property type="match status" value="1"/>
</dbReference>
<evidence type="ECO:0000313" key="3">
    <source>
        <dbReference type="Proteomes" id="UP001604043"/>
    </source>
</evidence>
<dbReference type="CDD" id="cd00829">
    <property type="entry name" value="SCP-x_thiolase"/>
    <property type="match status" value="1"/>
</dbReference>
<evidence type="ECO:0000313" key="2">
    <source>
        <dbReference type="EMBL" id="MFG1255303.1"/>
    </source>
</evidence>
<dbReference type="Gene3D" id="3.40.47.10">
    <property type="match status" value="1"/>
</dbReference>
<dbReference type="InterPro" id="IPR016039">
    <property type="entry name" value="Thiolase-like"/>
</dbReference>
<dbReference type="EMBL" id="JBAFUR010000010">
    <property type="protein sequence ID" value="MFG1255303.1"/>
    <property type="molecule type" value="Genomic_DNA"/>
</dbReference>
<keyword evidence="3" id="KW-1185">Reference proteome</keyword>
<dbReference type="InterPro" id="IPR055140">
    <property type="entry name" value="Thiolase_C_2"/>
</dbReference>
<comment type="caution">
    <text evidence="2">The sequence shown here is derived from an EMBL/GenBank/DDBJ whole genome shotgun (WGS) entry which is preliminary data.</text>
</comment>
<sequence length="384" mass="40218">MDDTFPRGRTAIVSNATYGLGEAPGLSSMDLAAHASVTALSRIGLTPADVDGVFIGLPDDYLSGLTLSEYLGIKPRISDNNRTGGSAFQTHVAWAAMALAAGQCDVALIAYGSNQRTASGKLVQSNRPSPYEGPYRQLLPISSYALAASRHMHLYGTTRRQLAEVAVAARGWAKLNPEAFMRDDLTIEDCLAARLVSDPLGLRDCCLVTDGAGAIVMVRADRARDFTPKPAYVLGAASAVTHRDITNMPDLTVTGVAEAAPRAYAQARVKPADIDVVELYDAFSINTILFLEDAGFCPKGEGGRFVEDGAIGPGGRLPVNTNGGGLSCVHPGMYGLFTIIEATRQLAGEAGARQVANVDLAFAQGNGGMLSSQAVVILGSEATL</sequence>
<evidence type="ECO:0000259" key="1">
    <source>
        <dbReference type="Pfam" id="PF22691"/>
    </source>
</evidence>
<protein>
    <submittedName>
        <fullName evidence="2">Thiolase</fullName>
    </submittedName>
</protein>